<sequence length="359" mass="38103">MAYRDGITFDSVMADLLAAVPDTVDKREGSVIYDALAPAAAEIVKCYIELDVVMDETFVDTASLYGLMKRCRERAVPIRDASAAVIEAQFTPAEISIPNGTRFNHDGVNYAVTDRVSPGVYRLVCEQTGTAGNVSSGFLLPIEYIAGLATSQITSLIVPGEDADDADTLRKRYYDSLEGLAFGGNILDYKQRVGLLDGVGGVKVYSVWNGPGTVKLTILGADGKPPSGALVEQVQTAVDPEQNQGEGLGIAPIGHTVLVTGARAEPINIQTQITFAEGWEFDTAQSALREAVMAYFVTLADAWADETATIVRISQIESALLALDSVLDVADTKLNGTPANVQLDADAVPSLGTLEVTQP</sequence>
<evidence type="ECO:0000259" key="3">
    <source>
        <dbReference type="Pfam" id="PF26078"/>
    </source>
</evidence>
<dbReference type="HOGENOM" id="CLU_039609_0_1_9"/>
<comment type="similarity">
    <text evidence="1">Belongs to the Mu gp47/PBSX XkdT family.</text>
</comment>
<comment type="caution">
    <text evidence="5">The sequence shown here is derived from an EMBL/GenBank/DDBJ whole genome shotgun (WGS) entry which is preliminary data.</text>
</comment>
<dbReference type="Pfam" id="PF04865">
    <property type="entry name" value="Baseplate_J"/>
    <property type="match status" value="1"/>
</dbReference>
<evidence type="ECO:0000259" key="2">
    <source>
        <dbReference type="Pfam" id="PF04865"/>
    </source>
</evidence>
<accession>R8W520</accession>
<proteinExistence type="inferred from homology"/>
<dbReference type="InterPro" id="IPR052399">
    <property type="entry name" value="Phage_Baseplate_Assmbl_Protein"/>
</dbReference>
<dbReference type="AlphaFoldDB" id="R8W520"/>
<dbReference type="Proteomes" id="UP000013981">
    <property type="component" value="Unassembled WGS sequence"/>
</dbReference>
<dbReference type="EMBL" id="AQOB01000002">
    <property type="protein sequence ID" value="EOQ39646.1"/>
    <property type="molecule type" value="Genomic_DNA"/>
</dbReference>
<evidence type="ECO:0000313" key="5">
    <source>
        <dbReference type="EMBL" id="EOQ39646.1"/>
    </source>
</evidence>
<dbReference type="RefSeq" id="WP_016146549.1">
    <property type="nucleotide sequence ID" value="NZ_KB976103.1"/>
</dbReference>
<feature type="domain" description="Baseplate protein J-like barrel" evidence="2">
    <location>
        <begin position="89"/>
        <end position="149"/>
    </location>
</feature>
<gene>
    <name evidence="5" type="ORF">HMPREF1526_00340</name>
</gene>
<dbReference type="Pfam" id="PF26078">
    <property type="entry name" value="Baseplate_J_M"/>
    <property type="match status" value="1"/>
</dbReference>
<dbReference type="PATRIC" id="fig|1203606.4.peg.312"/>
<organism evidence="5 6">
    <name type="scientific">Butyricicoccus pullicaecorum 1.2</name>
    <dbReference type="NCBI Taxonomy" id="1203606"/>
    <lineage>
        <taxon>Bacteria</taxon>
        <taxon>Bacillati</taxon>
        <taxon>Bacillota</taxon>
        <taxon>Clostridia</taxon>
        <taxon>Eubacteriales</taxon>
        <taxon>Butyricicoccaceae</taxon>
        <taxon>Butyricicoccus</taxon>
    </lineage>
</organism>
<dbReference type="Pfam" id="PF26079">
    <property type="entry name" value="Baseplate_J_C"/>
    <property type="match status" value="1"/>
</dbReference>
<reference evidence="5 6" key="1">
    <citation type="submission" date="2013-01" db="EMBL/GenBank/DDBJ databases">
        <title>The Genome Sequence of Butyricicoccus pullicaecorum 1.2.</title>
        <authorList>
            <consortium name="The Broad Institute Genome Sequencing Platform"/>
            <person name="Earl A."/>
            <person name="Ward D."/>
            <person name="Feldgarden M."/>
            <person name="Gevers D."/>
            <person name="Van Immerseel F."/>
            <person name="Eeckhaut V."/>
            <person name="Walker B."/>
            <person name="Young S.K."/>
            <person name="Zeng Q."/>
            <person name="Gargeya S."/>
            <person name="Fitzgerald M."/>
            <person name="Haas B."/>
            <person name="Abouelleil A."/>
            <person name="Alvarado L."/>
            <person name="Arachchi H.M."/>
            <person name="Berlin A.M."/>
            <person name="Chapman S.B."/>
            <person name="Dewar J."/>
            <person name="Goldberg J."/>
            <person name="Griggs A."/>
            <person name="Gujja S."/>
            <person name="Hansen M."/>
            <person name="Howarth C."/>
            <person name="Imamovic A."/>
            <person name="Larimer J."/>
            <person name="McCowan C."/>
            <person name="Murphy C."/>
            <person name="Neiman D."/>
            <person name="Pearson M."/>
            <person name="Priest M."/>
            <person name="Roberts A."/>
            <person name="Saif S."/>
            <person name="Shea T."/>
            <person name="Sisk P."/>
            <person name="Sykes S."/>
            <person name="Wortman J."/>
            <person name="Nusbaum C."/>
            <person name="Birren B."/>
        </authorList>
    </citation>
    <scope>NUCLEOTIDE SEQUENCE [LARGE SCALE GENOMIC DNA]</scope>
    <source>
        <strain evidence="5 6">1.2</strain>
    </source>
</reference>
<evidence type="ECO:0000313" key="6">
    <source>
        <dbReference type="Proteomes" id="UP000013981"/>
    </source>
</evidence>
<dbReference type="eggNOG" id="COG3299">
    <property type="taxonomic scope" value="Bacteria"/>
</dbReference>
<dbReference type="PANTHER" id="PTHR37829">
    <property type="entry name" value="PHAGE-LIKE ELEMENT PBSX PROTEIN XKDT"/>
    <property type="match status" value="1"/>
</dbReference>
<protein>
    <submittedName>
        <fullName evidence="5">Uncharacterized protein</fullName>
    </submittedName>
</protein>
<dbReference type="InterPro" id="IPR058530">
    <property type="entry name" value="Baseplate_J-like_C"/>
</dbReference>
<feature type="domain" description="Baseplate J-like C-terminal" evidence="4">
    <location>
        <begin position="267"/>
        <end position="357"/>
    </location>
</feature>
<dbReference type="InterPro" id="IPR058531">
    <property type="entry name" value="Baseplate_J_M"/>
</dbReference>
<dbReference type="PANTHER" id="PTHR37829:SF3">
    <property type="entry name" value="PROTEIN JAYE-RELATED"/>
    <property type="match status" value="1"/>
</dbReference>
<dbReference type="InterPro" id="IPR006949">
    <property type="entry name" value="Barrel_Baseplate_J-like"/>
</dbReference>
<evidence type="ECO:0000259" key="4">
    <source>
        <dbReference type="Pfam" id="PF26079"/>
    </source>
</evidence>
<dbReference type="OrthoDB" id="2554267at2"/>
<feature type="domain" description="Baseplate J-like central" evidence="3">
    <location>
        <begin position="181"/>
        <end position="260"/>
    </location>
</feature>
<keyword evidence="6" id="KW-1185">Reference proteome</keyword>
<evidence type="ECO:0000256" key="1">
    <source>
        <dbReference type="ARBA" id="ARBA00038087"/>
    </source>
</evidence>
<name>R8W520_9FIRM</name>